<evidence type="ECO:0000259" key="7">
    <source>
        <dbReference type="PROSITE" id="PS50835"/>
    </source>
</evidence>
<dbReference type="InterPro" id="IPR050964">
    <property type="entry name" value="Striated_Muscle_Regulatory"/>
</dbReference>
<dbReference type="InterPro" id="IPR003598">
    <property type="entry name" value="Ig_sub2"/>
</dbReference>
<dbReference type="Pfam" id="PF00041">
    <property type="entry name" value="fn3"/>
    <property type="match status" value="13"/>
</dbReference>
<dbReference type="SUPFAM" id="SSF56112">
    <property type="entry name" value="Protein kinase-like (PK-like)"/>
    <property type="match status" value="1"/>
</dbReference>
<feature type="domain" description="Fibronectin type-III" evidence="8">
    <location>
        <begin position="1005"/>
        <end position="1107"/>
    </location>
</feature>
<dbReference type="PANTHER" id="PTHR13817">
    <property type="entry name" value="TITIN"/>
    <property type="match status" value="1"/>
</dbReference>
<dbReference type="CDD" id="cd00096">
    <property type="entry name" value="Ig"/>
    <property type="match status" value="2"/>
</dbReference>
<dbReference type="SMART" id="SM00060">
    <property type="entry name" value="FN3"/>
    <property type="match status" value="27"/>
</dbReference>
<dbReference type="Pfam" id="PF00069">
    <property type="entry name" value="Pkinase"/>
    <property type="match status" value="1"/>
</dbReference>
<dbReference type="SMART" id="SM00220">
    <property type="entry name" value="S_TKc"/>
    <property type="match status" value="1"/>
</dbReference>
<feature type="domain" description="Fibronectin type-III" evidence="8">
    <location>
        <begin position="3358"/>
        <end position="3465"/>
    </location>
</feature>
<reference evidence="9 10" key="2">
    <citation type="submission" date="2018-11" db="EMBL/GenBank/DDBJ databases">
        <authorList>
            <consortium name="Pathogen Informatics"/>
        </authorList>
    </citation>
    <scope>NUCLEOTIDE SEQUENCE [LARGE SCALE GENOMIC DNA]</scope>
</reference>
<dbReference type="InterPro" id="IPR036116">
    <property type="entry name" value="FN3_sf"/>
</dbReference>
<feature type="region of interest" description="Disordered" evidence="5">
    <location>
        <begin position="3975"/>
        <end position="4005"/>
    </location>
</feature>
<feature type="domain" description="Protein kinase" evidence="6">
    <location>
        <begin position="4837"/>
        <end position="5119"/>
    </location>
</feature>
<feature type="domain" description="Ig-like" evidence="7">
    <location>
        <begin position="5808"/>
        <end position="5903"/>
    </location>
</feature>
<feature type="domain" description="Ig-like" evidence="7">
    <location>
        <begin position="5331"/>
        <end position="5444"/>
    </location>
</feature>
<evidence type="ECO:0000313" key="10">
    <source>
        <dbReference type="Proteomes" id="UP000282613"/>
    </source>
</evidence>
<dbReference type="SMART" id="SM00408">
    <property type="entry name" value="IGc2"/>
    <property type="match status" value="7"/>
</dbReference>
<dbReference type="InterPro" id="IPR003599">
    <property type="entry name" value="Ig_sub"/>
</dbReference>
<accession>A0A0R3VUZ3</accession>
<feature type="domain" description="Fibronectin type-III" evidence="8">
    <location>
        <begin position="893"/>
        <end position="999"/>
    </location>
</feature>
<feature type="domain" description="Fibronectin type-III" evidence="8">
    <location>
        <begin position="3875"/>
        <end position="3980"/>
    </location>
</feature>
<dbReference type="PROSITE" id="PS50853">
    <property type="entry name" value="FN3"/>
    <property type="match status" value="25"/>
</dbReference>
<feature type="domain" description="Fibronectin type-III" evidence="8">
    <location>
        <begin position="3087"/>
        <end position="3185"/>
    </location>
</feature>
<feature type="domain" description="Fibronectin type-III" evidence="8">
    <location>
        <begin position="1482"/>
        <end position="1580"/>
    </location>
</feature>
<dbReference type="Gene3D" id="3.30.200.20">
    <property type="entry name" value="Phosphorylase Kinase, domain 1"/>
    <property type="match status" value="1"/>
</dbReference>
<evidence type="ECO:0000256" key="2">
    <source>
        <dbReference type="ARBA" id="ARBA00022737"/>
    </source>
</evidence>
<dbReference type="SMART" id="SM00409">
    <property type="entry name" value="IG"/>
    <property type="match status" value="13"/>
</dbReference>
<dbReference type="InterPro" id="IPR011009">
    <property type="entry name" value="Kinase-like_dom_sf"/>
</dbReference>
<feature type="domain" description="Fibronectin type-III" evidence="8">
    <location>
        <begin position="2553"/>
        <end position="2651"/>
    </location>
</feature>
<dbReference type="PROSITE" id="PS50835">
    <property type="entry name" value="IG_LIKE"/>
    <property type="match status" value="9"/>
</dbReference>
<feature type="domain" description="Fibronectin type-III" evidence="8">
    <location>
        <begin position="2028"/>
        <end position="2132"/>
    </location>
</feature>
<feature type="compositionally biased region" description="Low complexity" evidence="5">
    <location>
        <begin position="5789"/>
        <end position="5798"/>
    </location>
</feature>
<dbReference type="PANTHER" id="PTHR13817:SF151">
    <property type="entry name" value="TITIN"/>
    <property type="match status" value="1"/>
</dbReference>
<dbReference type="WBParaSite" id="TASK_0000117301-mRNA-1">
    <property type="protein sequence ID" value="TASK_0000117301-mRNA-1"/>
    <property type="gene ID" value="TASK_0000117301"/>
</dbReference>
<dbReference type="FunFam" id="2.60.40.10:FF:000032">
    <property type="entry name" value="palladin isoform X1"/>
    <property type="match status" value="2"/>
</dbReference>
<comment type="similarity">
    <text evidence="1">Belongs to the protein kinase superfamily. CAMK Ser/Thr protein kinase family.</text>
</comment>
<feature type="domain" description="Fibronectin type-III" evidence="8">
    <location>
        <begin position="1697"/>
        <end position="1802"/>
    </location>
</feature>
<dbReference type="SUPFAM" id="SSF48726">
    <property type="entry name" value="Immunoglobulin"/>
    <property type="match status" value="12"/>
</dbReference>
<dbReference type="Gene3D" id="1.10.510.10">
    <property type="entry name" value="Transferase(Phosphotransferase) domain 1"/>
    <property type="match status" value="1"/>
</dbReference>
<feature type="domain" description="Fibronectin type-III" evidence="8">
    <location>
        <begin position="4251"/>
        <end position="4351"/>
    </location>
</feature>
<feature type="domain" description="Ig-like" evidence="7">
    <location>
        <begin position="162"/>
        <end position="261"/>
    </location>
</feature>
<feature type="domain" description="Fibronectin type-III" evidence="8">
    <location>
        <begin position="4003"/>
        <end position="4104"/>
    </location>
</feature>
<keyword evidence="4" id="KW-0393">Immunoglobulin domain</keyword>
<feature type="domain" description="Fibronectin type-III" evidence="8">
    <location>
        <begin position="1"/>
        <end position="57"/>
    </location>
</feature>
<sequence>MRELTKRVSTPVTRTSELDVIVDDLHVDKSYVFSVAAKNSVGTSDFAETKPVSTKLAFGVLSAPKNVRAKLTPEKGLPADQLVELSWDQPADYPTTKEAKPEFLVEMKQEDTDQWIPVLLAAPIVDSNIIVPLEMMAEGKNYQFRVAAKNVAGVSPFSTPSPRFQKPFDVAFTKELADVQLEELPNDAAFECEVSRPGMTLLWFKDGVKIKSDYRFVYEVVGEGPLANMIHRLKVVNVGPGDQGIYTAQLINGSTTSSQLTIHSPPKINYEGKKLLTIASEKSAIVEVAYSGAPAPKVNWSFNGGILPIGKNADKPMTSTQTVYGLTSLQLRRVDHTAEGCYLVQVSNELGKASLELKVQVMDVPQPVENLRAEMIKGEPTSATVTWEPPKKDGGMPITDYILEKREGSKRTWAPVGSPSMETSRKVTDLKPGQSYFFRVLAQNANGWSEPAEMDLPLRVKAASSRPNTPNAPKVEDVTSTSCKLRIEPPTSDGGAPITFYHLEKRANRKENWVRATNDKLPVSNPAKPLTVSLADLIPDNVYEFRVAAENADALTSDFSIPSSRISTKPPFNAPDRPSRPEVTITTENSATFTWNPPLDDGGDKIKRYVVQYKTTDGTHWATCEEEPIDCLMTITKLQPDSEYEFRVAAVNSIGAGEFSHPSQPYTPKQAIESAKPSILRPLENVTTSVNTPLELECDFKLGEPRAKISWFKDDKPVRKFTTSSPTDRHATLKTSRAQLEDAGIYTCKAENAAGSVSTTCRVTVTQKPSVKLEHPRGASEKVTGRISDGKLTGSAQGRLVVEALCEAVPGCEELVWLHNGQPLEETPRRSVERRLGDVHPKERPTSPIRTRERLVISALEQSDTGVYRVEAKGPAGRGDAAFTLVVIDKPQPPASVNIVKTRDTDSCFVQWQRPISDGGSKLTQYVVESLIVATDKTEAAPIADRNWTTIGNTLPSQLEFKARNLKSGVLYAFRVSAENEVGRSEPIEIDTPIMLQSQLQLPGEPINVVATRDGGREATVKWESPESLDKRDLIGYVVEARESSDIKSSPPNRWTRIGPSTVRDATRLRLTELNPSMDIQFRVLTRTHAGLSEPSEPTDWLAKPEPKRVIFFYSTGLEGTSPTQAHSVDGSPKDVTDMTSDRRPKDIVEQVREFKEAIKPKTPSINEPPKIEITADKLFKCREGTNLRVPLSVKSPVQASVELELESGRPLSSEASHRSLVEQYGDSYYVNLKNLVLTDTGCYRIKATNVAGSSYAPFELVVMAPPQTPRGPIEVREIKPAKGIYDGSTIEVSWKVPALREGESLETAVVGYVVERKDGKRKDFGRPIKVQGSNNCTAVIEDLQPGVEYGLKVCAFNATGMSEPLYSGPVTVKSPFDVPGVCKGPLKCTDKSATSLVLNWQPPENDGGLPIKKYHIERNEVGSSDGWQPLATVMAPTTTCPVSELREGIAYRFRVRAVNDQGDGEWLNTESSISLNRPIGPPSEPEKPLRVAPVDGTTANLSWRPPHDDGGSPVMGYIVEAGREGTEHWESLGIVKDTTFKATKLNPDDTYTFRVSARNEAGKTGGPLYSVPYKPSAPPTAPGKPTAPIVSHPLEAGQMVLDWGPSPFGGTSGYGPPSEYHVERWEPMKDRWVHVARKPAIEGTTVLVTGLRPGESYKFRVLAENTAGTSEPLEMDKPVLAVSPYSPPSAPVGPMHISEVQKGESVSDGSARLSWQEPADNGGIPLTGYIVQMRYANTTAWHKVVHLHGPTVGEDTDVILPTTTPVTGLKRSNGYYFRVAAINRAGTGPFLESELFEMPEDESCRPKAEWIRVVGKGADSVTVEWLVPHDCRKDHGPHRPHHLALDGFRVYVKAAGTPSAEWKAVADLDHYMNRLVVGGLSPDKSYYFGVAAVNQLGPGEIVSTTEPVSPEAVTTVPGQPVGPLVVSDITQDSCVLSWKAPYSDGGAPITGYTIFKREMFRRSNQEVGRIPVVPGSLQRAFEFKVPYLMEGTSYEFQVVAENKNGFSEPLVTAADVHPRKMTEPPGAPRGPLYVRDHDIGQVELAWGPPVNTGDLPIKGYKLELREGRSFTWRTYPNEESIVSNRPEELINPSVVVSGIKPNKEYFFRVSAINSDGCGPPLTAADSYVKRLRLEPPKRVVAKLAPPSESGSGKVEVTWISPGVPTLNGFTVEMQDTEDARLEWVQMDFVPKMPNELGNTAYTYRATALRPKSVYKFRVNAVYPEGKSEWVETDFVLASEPTREPRVPPPITEAKFVPSMATPGGKIPATLRWEAPTSGDVDSIRGYTVESWDVKRRTWKPVAHVPKEAPRELTFELPPARSTPLMRITSLGDTARSAPFEVPLERAKRIERTGEIPGDWKPLPSVTAPTRPEYDADEEISMLRTGAATPFVSEFILQRRQAALDMIRRSTATPRSAGLDATPLERFFAETPLTETLDLPPISSTPRPLDRLRVTDIGKTTATVEWPEIGDQSGFTVERWRPTSGRWTRMAEVPPSETRYVVPLSEIPRTAPSGEEVPSNVWVRVVPHDAEGRPSAPPFQLEKPITLPGGEFVPSSVWGVDISPVGGLSTPGRPIDVSWRPPSFTGGLPLTGYRLVITDADTEEQKSVFVGPKTTTHRLEGLNPQHEYRVSISAVNRIGESITVTSTVPKPPTIEDKLRRPPAPTSVRLVPVSGGSPESKSGLLSWRPGSGAGAQPTNSYVIEKWDSCSKQWVPFKKVGKEVTEITIPYLLNDVMYAFRVRAQNEAGLSEPGVAKEYFSPGRPLEELLFPTGKAPPAPPRGPLVYEPLTSKQRFDLATEQATKVMEFRWEEPIMTDRFSTPRSYILEARRGGQQKWAMVGRRPIPEGNQWKVAFGPSPPTVMPAPDIDMSLPSLPIRPLTEPRIAWLPGEPRDYEYRLSSENEYGFSEPIYLRPSIIPNLPRLYSPVKPFVKETAMPAVIEPPRGPISIARLPPRPISRREVLAPDLQLGPKPVHDVLLSWKPPLSTQNISGYEIAYREPFRTTWTHLGMVDAGDTSFRIPRTMLRELPETIHIGISSVGDRHTRTTPYLSPRLEDTILIPRPTGEEILPHRELATPISPAYVSVRIIDRPSMGVPSSDEVEVTWTFPEAEQQPKHLGGYIAFYRELGSQQWQEVDRFSMKRPKDTAVLRGLPRDTTMFIGVAPLVSGRIGQIVSTPDTVRLPDHEVKETLKPPFEHKPLQIRPTSPGGIEVSWAPPTAIGDLLALSPGKVPKYELQVRHPGERLWRPVSWPQPSESLRRPSIGEQPVAFHLHDLHPGDRLELRLLAYSDLGKKPVQVSAEQTYKFVSPYDIPSAPRGPLMVERKPVLPSRLPTLSPLRKSAGDFDELLYRLSTFPGAPITPKFHERRETPIDIVNLIWRPPDDTGGLPITHYLIERRSYDHRGLPASWVPVMTVPADQTSVQLQPDTGRSRTEPSFYRVRAVNVVGPGMPLEALEPITLATRGRSPVVDRTPIQQLPEAPLGPLRAEILPDSMVGLSWEAPRRWRGYSPRRSEGFSTPVYPQKYIIEATLADDSTVPWLEVGKVPGSVTTATVRMPSVSLFRPGSSVETPTPRPILYRVRAENEYGYSAPLTTRVRPDFKLQAPLSKLPKLPDVPVRARILAPLEEYEAGFPPSLELEWAPFVPPALTPGASDRTPLAEYSYQVEYRPTGDLGWRHLATLPLGQERYTFYPPTPSSRDLEQPKSEAFQFRVGVRGPIGVGEFRDSNIVSWNYRTRAPRSVLPSNLEPILTARTPLDLELVRTKVDTPREPYMAPTGSISLKWRVPSYDRIAAPESYVVERWIPETSTWRTLSHKLEGRGRGIYEATIPSLPINEPHFIRVSSVGHMGTSEPATLPYPIWIPVIAPATRPAAPEPPRNLEVTPILRDRPGFLLTWTPPEVPFSRRMTEIPTQPSGYLVEYRPAGGDWKLLADLPAWQTDLETTKVEVGKSYDFRVMSKGRVEPISTTPLTRRLSRSVYPETPSTIMSKPTVSGPHALPRQPVPPPSISGLLDVTPTGEGVQLSWESPRELPSGYVIELRSLDDQRHLWRTITRIPSADRGLPISSFLIRHLEADKSYRFRVIPYRDEIYGRPVESLVPYRVPPADELDLHLTQRPRAIPPPRGPVTIEELPSGAFRLGWRPPAIDHRTTIPGPITYVVEQRIPGRRQWVEIGRTPNLSYTVDLDTTSQFRIKTLVGEPSSILRGAEYLIGSDDGPQSDWIRLDERIIEPTQTDVVRRLPRDSSVQVGETTIPKRLYARHIGPSSVLLEWGYPKLPAHPIGYLYLEQRLVPDSKTDFVQPLWEPVTRIPISSLKTSYEVTDLLPGHSYLFRLVDKYGGSEISLPKPIRTRGGDLRSASLPKDMEYLMIPRSFTATFNRIPPGGLRFSWLPPESLESQTSKIRYRIEARSVDDSVNAWRLLAKDIKGTEYTLDASELERSLFSYRPARDTPKGDSRDWHFRIIATGDGVDSHPKLLSSPISITTESERKKLRFLNVDKNRDIKCVLGQTLVIIFEVEGSPKPSVSWFLNGVEIYPEVDRNYLVLSKSPGIYELRINNVDYIHEGVITCKARNFYEEIEQSWRIHIDAPVRFSRTVFLAGQRDHRVASGSNWNVRLPLDVPYHVTDRPHWVHRTWVECIWKPRSASPDVVLPAERRAVARISDCGRWLILDLPGVRVQDEGLYRIWIENEAGRDYFDLRLHVDDKPRTKLQPPTIFPQGHSQFLLSWQPPSSTDDAITSTGYRIEYISDKQVDAEENWQLLGTTGINQTEVLIGPQLKIGERYRFRVRLQNLLGLGPASEPSRFICVETTEDEMEDRALSRRCYSREPIRFSSRKFEDRYEIIEELAKSRHAYLYRIRDRETGEYKIAKIMDLGDLSYIPISRSYTSLADFRASVYTPSTRIRREAEEDRRLRAEKELKILASTHHKNITELRDVFVDAQRLIWVIGDMAPETLWDQIKNRIRMTEFRAATIMKQILSLIESLHDRNVAFLGSVDPSDIFFTDESRRNIVLGGVSEYHKLTEDKPVRLTFKSTIYVPPELYSPDRLSTNIRPQAEISRATDVWSAGVLLYQMLTGDTEHRPSVEALEKLNLSPELLDFSRKLLHPDPTLRPTIAEALRHPWIMTERQTAEEVISQSARRLEEATNNAYKRLLRKIDWSEKLGEEDTDFVDEMEHEIRKRRRLIEYRKRRRMSLDEYDKERDYEDDEGIVMNVFLRGRGRVPKIVVPMANTDAYEGSDTVMKCVLAPSAGDRLDLNDLTVEWSVNGKVIDLDHPSLRMTEKYAARFDRTTGEATLRVKNLSVYDAGTYVATFRGRFGIISESANLKVHRGTAPRPTSRETATHMGSEIGAKILRPLVDHTVVAGESLKFRIRVGGIPRPRCTWSRNGLSLDNNPTCRIQEELVSTSISRSSEIICTLEIRNTKLSDAGTYCVNVYNKNGSDTCSASVTVLPERTSGSSVPRFITGLSNTSTVMGGTATLEAEVEGFPEPQIRWFKDGRMVVVGGRITTTTTETNSMNRLTCRLIITGCQLEDTGAYVCAATSASGTAISEATVLVQGAFMSSTTRRDSESRLSIARSHPPEFVQRLKSRVVALGDSVRLSASVMATPPANITWEKDDVPLLTDSASSPYQTKNLNGNVELRIEKCTASELGKYTVIAYNSAGEARCSCQLEKAREEVFKVPSFVRQLVDRYLISGQKAIFEVIAEGHPMPEFKWYVLPPFWFQEKDGLDIRQESHPRYIFSTSATSGRATLTIPVVERDDAGLYSCVAHNPVGRDRCSCLIYVDGGGVQQRKSISSASTSVTDSDKRPPQPPKSQPAARSGRIEVVTSLPAVLEINEGDELRLFCAVKSDVHLIPTWTKAGRTLTFDGRRRITRNLMGEMCLTIDQAMTTDAGRYTLTVAPSDATLAETMEPVVLNTRVEVNPKIRSRLRYSSLPVLYICCLSRKR</sequence>
<reference evidence="11" key="1">
    <citation type="submission" date="2016-04" db="UniProtKB">
        <authorList>
            <consortium name="WormBaseParasite"/>
        </authorList>
    </citation>
    <scope>IDENTIFICATION</scope>
</reference>
<feature type="domain" description="Ig-like" evidence="7">
    <location>
        <begin position="5677"/>
        <end position="5791"/>
    </location>
</feature>
<feature type="domain" description="Fibronectin type-III" evidence="8">
    <location>
        <begin position="1921"/>
        <end position="2026"/>
    </location>
</feature>
<evidence type="ECO:0000313" key="11">
    <source>
        <dbReference type="WBParaSite" id="TASK_0000117301-mRNA-1"/>
    </source>
</evidence>
<organism evidence="11">
    <name type="scientific">Taenia asiatica</name>
    <name type="common">Asian tapeworm</name>
    <dbReference type="NCBI Taxonomy" id="60517"/>
    <lineage>
        <taxon>Eukaryota</taxon>
        <taxon>Metazoa</taxon>
        <taxon>Spiralia</taxon>
        <taxon>Lophotrochozoa</taxon>
        <taxon>Platyhelminthes</taxon>
        <taxon>Cestoda</taxon>
        <taxon>Eucestoda</taxon>
        <taxon>Cyclophyllidea</taxon>
        <taxon>Taeniidae</taxon>
        <taxon>Taenia</taxon>
    </lineage>
</organism>
<feature type="region of interest" description="Disordered" evidence="5">
    <location>
        <begin position="2647"/>
        <end position="2693"/>
    </location>
</feature>
<feature type="region of interest" description="Disordered" evidence="5">
    <location>
        <begin position="1565"/>
        <end position="1586"/>
    </location>
</feature>
<feature type="region of interest" description="Disordered" evidence="5">
    <location>
        <begin position="5787"/>
        <end position="5817"/>
    </location>
</feature>
<keyword evidence="10" id="KW-1185">Reference proteome</keyword>
<evidence type="ECO:0000259" key="8">
    <source>
        <dbReference type="PROSITE" id="PS50853"/>
    </source>
</evidence>
<dbReference type="FunFam" id="2.60.40.10:FF:000107">
    <property type="entry name" value="Myosin, light chain kinase a"/>
    <property type="match status" value="1"/>
</dbReference>
<dbReference type="GO" id="GO:0004672">
    <property type="term" value="F:protein kinase activity"/>
    <property type="evidence" value="ECO:0007669"/>
    <property type="project" value="InterPro"/>
</dbReference>
<dbReference type="FunFam" id="2.60.40.10:FF:000056">
    <property type="entry name" value="twitchin isoform X4"/>
    <property type="match status" value="1"/>
</dbReference>
<feature type="compositionally biased region" description="Basic and acidic residues" evidence="5">
    <location>
        <begin position="1132"/>
        <end position="1143"/>
    </location>
</feature>
<gene>
    <name evidence="9" type="ORF">TASK_LOCUS1174</name>
</gene>
<feature type="domain" description="Fibronectin type-III" evidence="8">
    <location>
        <begin position="1383"/>
        <end position="1479"/>
    </location>
</feature>
<keyword evidence="2" id="KW-0677">Repeat</keyword>
<feature type="domain" description="Fibronectin type-III" evidence="8">
    <location>
        <begin position="1266"/>
        <end position="1376"/>
    </location>
</feature>
<dbReference type="SUPFAM" id="SSF49265">
    <property type="entry name" value="Fibronectin type III"/>
    <property type="match status" value="17"/>
</dbReference>
<feature type="domain" description="Ig-like" evidence="7">
    <location>
        <begin position="5576"/>
        <end position="5667"/>
    </location>
</feature>
<feature type="domain" description="Fibronectin type-III" evidence="8">
    <location>
        <begin position="2663"/>
        <end position="2763"/>
    </location>
</feature>
<evidence type="ECO:0000256" key="4">
    <source>
        <dbReference type="ARBA" id="ARBA00023319"/>
    </source>
</evidence>
<feature type="domain" description="Fibronectin type-III" evidence="8">
    <location>
        <begin position="1582"/>
        <end position="1685"/>
    </location>
</feature>
<feature type="domain" description="Fibronectin type-III" evidence="8">
    <location>
        <begin position="1806"/>
        <end position="1919"/>
    </location>
</feature>
<dbReference type="InterPro" id="IPR000719">
    <property type="entry name" value="Prot_kinase_dom"/>
</dbReference>
<feature type="domain" description="Fibronectin type-III" evidence="8">
    <location>
        <begin position="367"/>
        <end position="463"/>
    </location>
</feature>
<dbReference type="InterPro" id="IPR007110">
    <property type="entry name" value="Ig-like_dom"/>
</dbReference>
<dbReference type="InterPro" id="IPR003961">
    <property type="entry name" value="FN3_dom"/>
</dbReference>
<name>A0A0R3VUZ3_TAEAS</name>
<evidence type="ECO:0000256" key="1">
    <source>
        <dbReference type="ARBA" id="ARBA00006692"/>
    </source>
</evidence>
<feature type="compositionally biased region" description="Polar residues" evidence="5">
    <location>
        <begin position="3981"/>
        <end position="3990"/>
    </location>
</feature>
<dbReference type="Pfam" id="PF07679">
    <property type="entry name" value="I-set"/>
    <property type="match status" value="8"/>
</dbReference>
<dbReference type="PRINTS" id="PR00014">
    <property type="entry name" value="FNTYPEIII"/>
</dbReference>
<evidence type="ECO:0000256" key="5">
    <source>
        <dbReference type="SAM" id="MobiDB-lite"/>
    </source>
</evidence>
<dbReference type="InterPro" id="IPR036179">
    <property type="entry name" value="Ig-like_dom_sf"/>
</dbReference>
<dbReference type="OrthoDB" id="504170at2759"/>
<dbReference type="GO" id="GO:0030017">
    <property type="term" value="C:sarcomere"/>
    <property type="evidence" value="ECO:0007669"/>
    <property type="project" value="UniProtKB-ARBA"/>
</dbReference>
<dbReference type="EMBL" id="UYRS01000250">
    <property type="protein sequence ID" value="VDK22618.1"/>
    <property type="molecule type" value="Genomic_DNA"/>
</dbReference>
<dbReference type="PROSITE" id="PS50011">
    <property type="entry name" value="PROTEIN_KINASE_DOM"/>
    <property type="match status" value="1"/>
</dbReference>
<feature type="domain" description="Fibronectin type-III" evidence="8">
    <location>
        <begin position="577"/>
        <end position="670"/>
    </location>
</feature>
<keyword evidence="3" id="KW-1015">Disulfide bond</keyword>
<feature type="domain" description="Ig-like" evidence="7">
    <location>
        <begin position="677"/>
        <end position="764"/>
    </location>
</feature>
<dbReference type="STRING" id="60517.A0A0R3VUZ3"/>
<proteinExistence type="inferred from homology"/>
<dbReference type="InterPro" id="IPR013098">
    <property type="entry name" value="Ig_I-set"/>
</dbReference>
<feature type="domain" description="Fibronectin type-III" evidence="8">
    <location>
        <begin position="2136"/>
        <end position="2241"/>
    </location>
</feature>
<dbReference type="CDD" id="cd00063">
    <property type="entry name" value="FN3"/>
    <property type="match status" value="26"/>
</dbReference>
<feature type="domain" description="Fibronectin type-III" evidence="8">
    <location>
        <begin position="4706"/>
        <end position="4809"/>
    </location>
</feature>
<dbReference type="Gene3D" id="2.60.40.10">
    <property type="entry name" value="Immunoglobulins"/>
    <property type="match status" value="35"/>
</dbReference>
<feature type="domain" description="Fibronectin type-III" evidence="8">
    <location>
        <begin position="3196"/>
        <end position="3310"/>
    </location>
</feature>
<feature type="domain" description="Fibronectin type-III" evidence="8">
    <location>
        <begin position="469"/>
        <end position="571"/>
    </location>
</feature>
<feature type="domain" description="Fibronectin type-III" evidence="8">
    <location>
        <begin position="63"/>
        <end position="169"/>
    </location>
</feature>
<feature type="region of interest" description="Disordered" evidence="5">
    <location>
        <begin position="1122"/>
        <end position="1143"/>
    </location>
</feature>
<feature type="domain" description="Ig-like" evidence="7">
    <location>
        <begin position="4471"/>
        <end position="4582"/>
    </location>
</feature>
<evidence type="ECO:0000256" key="3">
    <source>
        <dbReference type="ARBA" id="ARBA00023157"/>
    </source>
</evidence>
<dbReference type="GO" id="GO:0005524">
    <property type="term" value="F:ATP binding"/>
    <property type="evidence" value="ECO:0007669"/>
    <property type="project" value="InterPro"/>
</dbReference>
<evidence type="ECO:0000259" key="6">
    <source>
        <dbReference type="PROSITE" id="PS50011"/>
    </source>
</evidence>
<dbReference type="Proteomes" id="UP000282613">
    <property type="component" value="Unassembled WGS sequence"/>
</dbReference>
<evidence type="ECO:0000313" key="9">
    <source>
        <dbReference type="EMBL" id="VDK22618.1"/>
    </source>
</evidence>
<protein>
    <submittedName>
        <fullName evidence="11">Titin</fullName>
    </submittedName>
</protein>
<feature type="domain" description="Ig-like" evidence="7">
    <location>
        <begin position="5456"/>
        <end position="5550"/>
    </location>
</feature>
<dbReference type="InterPro" id="IPR013783">
    <property type="entry name" value="Ig-like_fold"/>
</dbReference>
<feature type="domain" description="Ig-like" evidence="7">
    <location>
        <begin position="5218"/>
        <end position="5322"/>
    </location>
</feature>